<accession>A0A7C4JJB8</accession>
<evidence type="ECO:0000313" key="8">
    <source>
        <dbReference type="EMBL" id="HGQ35961.1"/>
    </source>
</evidence>
<evidence type="ECO:0000256" key="4">
    <source>
        <dbReference type="ARBA" id="ARBA00022980"/>
    </source>
</evidence>
<evidence type="ECO:0000256" key="1">
    <source>
        <dbReference type="ARBA" id="ARBA00006700"/>
    </source>
</evidence>
<evidence type="ECO:0000256" key="3">
    <source>
        <dbReference type="ARBA" id="ARBA00022884"/>
    </source>
</evidence>
<dbReference type="GO" id="GO:0003735">
    <property type="term" value="F:structural constituent of ribosome"/>
    <property type="evidence" value="ECO:0007669"/>
    <property type="project" value="InterPro"/>
</dbReference>
<evidence type="ECO:0000256" key="5">
    <source>
        <dbReference type="ARBA" id="ARBA00023274"/>
    </source>
</evidence>
<dbReference type="InterPro" id="IPR013025">
    <property type="entry name" value="Ribosomal_uL23-like"/>
</dbReference>
<keyword evidence="2 7" id="KW-0699">rRNA-binding</keyword>
<dbReference type="GO" id="GO:0019843">
    <property type="term" value="F:rRNA binding"/>
    <property type="evidence" value="ECO:0007669"/>
    <property type="project" value="UniProtKB-KW"/>
</dbReference>
<dbReference type="EMBL" id="DTBD01000025">
    <property type="protein sequence ID" value="HGQ64338.1"/>
    <property type="molecule type" value="Genomic_DNA"/>
</dbReference>
<keyword evidence="5 6" id="KW-0687">Ribonucleoprotein</keyword>
<evidence type="ECO:0000256" key="2">
    <source>
        <dbReference type="ARBA" id="ARBA00022730"/>
    </source>
</evidence>
<dbReference type="SUPFAM" id="SSF54189">
    <property type="entry name" value="Ribosomal proteins S24e, L23 and L15e"/>
    <property type="match status" value="1"/>
</dbReference>
<comment type="similarity">
    <text evidence="1 6">Belongs to the universal ribosomal protein uL23 family.</text>
</comment>
<dbReference type="GO" id="GO:0006412">
    <property type="term" value="P:translation"/>
    <property type="evidence" value="ECO:0007669"/>
    <property type="project" value="InterPro"/>
</dbReference>
<dbReference type="Gene3D" id="3.30.70.330">
    <property type="match status" value="1"/>
</dbReference>
<organism evidence="9">
    <name type="scientific">Ignisphaera aggregans</name>
    <dbReference type="NCBI Taxonomy" id="334771"/>
    <lineage>
        <taxon>Archaea</taxon>
        <taxon>Thermoproteota</taxon>
        <taxon>Thermoprotei</taxon>
        <taxon>Desulfurococcales</taxon>
        <taxon>Desulfurococcaceae</taxon>
        <taxon>Ignisphaera</taxon>
    </lineage>
</organism>
<evidence type="ECO:0000313" key="9">
    <source>
        <dbReference type="EMBL" id="HGQ64338.1"/>
    </source>
</evidence>
<dbReference type="InterPro" id="IPR012678">
    <property type="entry name" value="Ribosomal_uL23/eL15/eS24_sf"/>
</dbReference>
<dbReference type="GO" id="GO:0005840">
    <property type="term" value="C:ribosome"/>
    <property type="evidence" value="ECO:0007669"/>
    <property type="project" value="UniProtKB-KW"/>
</dbReference>
<dbReference type="InterPro" id="IPR001014">
    <property type="entry name" value="Ribosomal_uL23_CS"/>
</dbReference>
<dbReference type="PROSITE" id="PS00050">
    <property type="entry name" value="RIBOSOMAL_L23"/>
    <property type="match status" value="1"/>
</dbReference>
<comment type="caution">
    <text evidence="9">The sequence shown here is derived from an EMBL/GenBank/DDBJ whole genome shotgun (WGS) entry which is preliminary data.</text>
</comment>
<dbReference type="GO" id="GO:1990904">
    <property type="term" value="C:ribonucleoprotein complex"/>
    <property type="evidence" value="ECO:0007669"/>
    <property type="project" value="UniProtKB-KW"/>
</dbReference>
<keyword evidence="3 7" id="KW-0694">RNA-binding</keyword>
<proteinExistence type="inferred from homology"/>
<dbReference type="InterPro" id="IPR012677">
    <property type="entry name" value="Nucleotide-bd_a/b_plait_sf"/>
</dbReference>
<dbReference type="Pfam" id="PF00276">
    <property type="entry name" value="Ribosomal_L23"/>
    <property type="match status" value="1"/>
</dbReference>
<evidence type="ECO:0000256" key="7">
    <source>
        <dbReference type="RuleBase" id="RU003935"/>
    </source>
</evidence>
<sequence length="80" mass="9294">MIVNVIATEKAYRLAEKSNYLVLKVQRKADKYQIKSAVEKLYNVKVVKVSTLIDRDGYKKAYVRLASEFNALDILERLTR</sequence>
<reference evidence="9" key="1">
    <citation type="journal article" date="2020" name="mSystems">
        <title>Genome- and Community-Level Interaction Insights into Carbon Utilization and Element Cycling Functions of Hydrothermarchaeota in Hydrothermal Sediment.</title>
        <authorList>
            <person name="Zhou Z."/>
            <person name="Liu Y."/>
            <person name="Xu W."/>
            <person name="Pan J."/>
            <person name="Luo Z.H."/>
            <person name="Li M."/>
        </authorList>
    </citation>
    <scope>NUCLEOTIDE SEQUENCE [LARGE SCALE GENOMIC DNA]</scope>
    <source>
        <strain evidence="9">SpSt-637</strain>
        <strain evidence="8">SpSt-667</strain>
    </source>
</reference>
<name>A0A7C4JJB8_9CREN</name>
<evidence type="ECO:0000256" key="6">
    <source>
        <dbReference type="RuleBase" id="RU003934"/>
    </source>
</evidence>
<dbReference type="PANTHER" id="PTHR11620">
    <property type="entry name" value="60S RIBOSOMAL PROTEIN L23A"/>
    <property type="match status" value="1"/>
</dbReference>
<keyword evidence="4 6" id="KW-0689">Ribosomal protein</keyword>
<dbReference type="EMBL" id="DTCK01000034">
    <property type="protein sequence ID" value="HGQ35961.1"/>
    <property type="molecule type" value="Genomic_DNA"/>
</dbReference>
<dbReference type="AlphaFoldDB" id="A0A7C4JJB8"/>
<dbReference type="NCBIfam" id="NF011118">
    <property type="entry name" value="PRK14548.1"/>
    <property type="match status" value="1"/>
</dbReference>
<gene>
    <name evidence="9" type="ORF">ENU08_03745</name>
    <name evidence="8" type="ORF">ENU41_04715</name>
</gene>
<protein>
    <recommendedName>
        <fullName evidence="7">50S ribosomal protein L23</fullName>
    </recommendedName>
</protein>